<dbReference type="InterPro" id="IPR001119">
    <property type="entry name" value="SLH_dom"/>
</dbReference>
<sequence length="2828" mass="285910">MAFKLKSVVGTILATVLTGSLALSFGPKAMADPQTWDSVAETNWYNPIYSTFNINTPEMLAGVAKLVSEDPDGKVNGFKNKILEVAGDMDLSNYEWLPIGDKEHPFKGTMIAQNGARFTISGMKIPDNLSYRGLIGYMEAGTLGGFTFADNGRISVADSAYEVYAGSAVGKMTGSSLVYNITNNIEISVTDAAYNVYAGGIVGMGEGTIANVVNTKTVTTNGTSYAGGIAGYGGAHGLRIKQAENQKDITVDGKGGTIGVGGIVGYVEGLLELEDQDTPIVNKGNISANGATVSYAGGIAGRVGGRISISSLTKNEGTITVDTPGGTGSYAGGFVGAAEAPATDRSVLRGSFENKGTIHNSGGTGVYTGGVAGYFGDNYSWSGSFLNKVNIQAIGADKVYTGGFAGYSVGGTIMNVSFNADIAANGANAYTGGIVGYAKGGGVGDANGDGSGHYTQVAVGGIASKYATIDADGSIGGVGGYIDGAVNRVSVKYISLKTHTVGSAVGGVGGSMQGSVYGAEVGASEYNGYDSVKLEAVTGLPTGADSWTVGGIAGLNEKPLTITGSKVTRVGIAAGSGKSLYTAGGIAGSLTAEASVGTTEAPVIVQDFLIDAGATDSSFGGAVGVNRAPVMVVEVKRVQLKSTGEDVRLGGVFGENHGAAAGSKVSGTVITASGARGSIGGVAGLNRGSVSSSTAEAIEIKASGADSSAGGIVGRSEGPDGGRASLNNVKLIGGENPTVSVLAPNINAGGIVGYAKSTDIGNPQAMADAPNYVNLALQAAGSAAGGIAGRIIDGSIVGDATAVNVDDLLIGTVAASTNPIIGGIAGYAEATRIEKIMSMGINLNVNNPSTVVGGMVGYNQATGAFIADSSTEGLSLKVNASATGTTVGGLVGVNAARAGDPVINPGSAVSTLRNSRAVGSVNVTAPSALVGGMVGDNGSLIANNNVADKVPVISRGRDATVGGLAGINRATGTLYYTYSNANLNVEGENTLVGGLVGQNDGAVKSSYVDIEVTGRATGTSSVPVYLGGLVGRNSGSIELSYFAGIATASGSYSVVGGLVGDQAAGTVKNAYAAGEASATMDHSFVGGLAGRIADGKISYTYSAAKVLASGGAAAGAYAGRYDSADMELLYKNYVVKDASGNLNVGLSDFATGTATTLDEPLRLDTVTVSTLRDRTVFPAQSGWDFVQAWRYGSLDAQYKYPEVNRIANSGDDTSGGVNANINWYMNDKGAINFQISTEAELAGLAGIVNGSIAGVDRFDFKDRNIQIVGPIHIQSRQWTPIGDKLENPFRGHLDGGDYLIDGLSLQPAHAYSGLFGVIAPEGKVEKIKLEPLAVAGLEYTGALAGSNEGTVDGIEVRLLGGAKVSGRVVGGILGSNTGTLGHLSLIMNDGGVEAAYNSSIVGSFVGDNTFPIDGQLSLASTAGSVVSYTEDAIIGGIVGRQSGDIHGFELTISPDFRILSNADRNIVGGAIGSYVYGEADNVKLVFEGAALEAGGPESVIGGVVGRAAAGTILSDIDVSAEVPGIHVLGKGIVGGVVGDKAGAGNNSFEIRNVTIGDLNVASSGDSLSALVGGLAGKIVNTATSNVDSSATVRGAGVTVTAGGIVGSARDSVLYKTKMAGDISATTRSGDTVVGGIVGELSATDRDRAFDFGLMTPLYPGLYQAEMKGGSQTAGSLNFQGKLYAGGIVGKNSNASIYYADSQTDLSVNGGDTILAGGLAGYSDGVIAASKTNSGVRVANGTAYEAGGAVGQAAGGGIYYTQVLSSGGKQLVVTSAISAVGETPYTHAGGLVGKASGTSIQNASTDMPVTLTEANSFNTPMVGGFAGQLTGTGPDTALVRDVWAKGAVTVTAKSASYAGGLSGSVDHYRIEHAYASGNVQQSGLDLRTGGLAGSVEASGSIIDSYALQQKLTASSAKAVTRAHTGGIAGANAGTLEGVSADIKEVSAPATGSGIYTGSIIGNLLTGGTLSGAVYTGQLDAVGHGGTSGQATKAETINVYAKGEWTIDVDTLFLNEPDAGNVEIATAPRLQGTVLLKNSTGAAYYKLFNRSANEAPNLPKLTLTADLNLEGIRFVPYETFTGTFEGGRHKLTALQPASSGSASFASTNGGEIVGVVFDRPIVSSTVDAAVVAGVNDTGAVIRGVAVRDAAVTAANRAGGIASVNRGLIENSYSSGAIQSTSPEGRAIAGGIAAVNTADGRVLKSFSMADVSVEAKEALSGGIAGNSAGTIEDGYSAGRIVAKGNVQAWSGGIVGLAEGGSILRTLNSGEVGAGIGGTILPGQSFFGGIAGQIVDGTSVSGSRYNAQALKRNTPYFEASGQAAAGNASGALGMSAASLTDGKLPEGFDANVWAVQEGFYPILADWSQTNDGLLASAAVIPSAQDTLNKLSSKFGLSQAETNALTWTSFAPPAALSLSQDEGQLKGSVPQGQKVKLKVTFGDASRYIIVGPSDFKFAEKANVPQPQSDSRSFNGSTQVIFRVIDSSEKIYYTLDGSTPNPFTSTLYPGSVLLTSTTTLKAIAVADGKEDSDIFSDRWIAQAAPSSGGGGGGSTPVTPTEPVTASIGSKTQDTTGTAPVVVAKNSKLELNAPTGQVIYYTTDGTEPTTNSLRYTGPIVLRSSMTIKFMTDKDNKVVSIDYKVENASYSLKEDAKDVNYMKAYADDTFKPSQAITRYELVDALSPLLDKEQVSVANLFDDVKSDAADTVAFFNAAGIIEGYPSGGFAGDRGLTRAEFAAVLTRVLHLDPATGGAVKQSDVKGHWAENYIGALTTAGYIKGFPDGTFRPESKITRAEAVVLINRIIGINTEALPVRFKDLPATHWAYRDIMSVVQ</sequence>
<dbReference type="Gene3D" id="2.160.20.110">
    <property type="match status" value="6"/>
</dbReference>
<dbReference type="InterPro" id="IPR051465">
    <property type="entry name" value="Cell_Envelope_Struct_Comp"/>
</dbReference>
<evidence type="ECO:0000259" key="2">
    <source>
        <dbReference type="PROSITE" id="PS51272"/>
    </source>
</evidence>
<evidence type="ECO:0000313" key="3">
    <source>
        <dbReference type="EMBL" id="MDI4649396.1"/>
    </source>
</evidence>
<feature type="chain" id="PRO_5045331004" evidence="1">
    <location>
        <begin position="32"/>
        <end position="2828"/>
    </location>
</feature>
<dbReference type="PANTHER" id="PTHR43308:SF5">
    <property type="entry name" value="S-LAYER PROTEIN _ PEPTIDOGLYCAN ENDO-BETA-N-ACETYLGLUCOSAMINIDASE"/>
    <property type="match status" value="1"/>
</dbReference>
<dbReference type="Pfam" id="PF13290">
    <property type="entry name" value="CHB_HEX_C_1"/>
    <property type="match status" value="1"/>
</dbReference>
<dbReference type="PROSITE" id="PS51272">
    <property type="entry name" value="SLH"/>
    <property type="match status" value="2"/>
</dbReference>
<keyword evidence="4" id="KW-1185">Reference proteome</keyword>
<dbReference type="PANTHER" id="PTHR43308">
    <property type="entry name" value="OUTER MEMBRANE PROTEIN ALPHA-RELATED"/>
    <property type="match status" value="1"/>
</dbReference>
<accession>A0ABT6TSA1</accession>
<comment type="caution">
    <text evidence="3">The sequence shown here is derived from an EMBL/GenBank/DDBJ whole genome shotgun (WGS) entry which is preliminary data.</text>
</comment>
<dbReference type="InterPro" id="IPR026876">
    <property type="entry name" value="Fn3_assoc_repeat"/>
</dbReference>
<feature type="domain" description="SLH" evidence="2">
    <location>
        <begin position="2686"/>
        <end position="2745"/>
    </location>
</feature>
<dbReference type="Pfam" id="PF13287">
    <property type="entry name" value="Fn3_assoc"/>
    <property type="match status" value="1"/>
</dbReference>
<dbReference type="Pfam" id="PF00395">
    <property type="entry name" value="SLH"/>
    <property type="match status" value="2"/>
</dbReference>
<feature type="signal peptide" evidence="1">
    <location>
        <begin position="1"/>
        <end position="31"/>
    </location>
</feature>
<protein>
    <submittedName>
        <fullName evidence="3">S-layer homology domain-containing protein</fullName>
    </submittedName>
</protein>
<dbReference type="RefSeq" id="WP_282912040.1">
    <property type="nucleotide sequence ID" value="NZ_JAGRPV010000001.1"/>
</dbReference>
<dbReference type="EMBL" id="JAGRPV010000001">
    <property type="protein sequence ID" value="MDI4649396.1"/>
    <property type="molecule type" value="Genomic_DNA"/>
</dbReference>
<organism evidence="3 4">
    <name type="scientific">Cohnella hashimotonis</name>
    <dbReference type="NCBI Taxonomy" id="2826895"/>
    <lineage>
        <taxon>Bacteria</taxon>
        <taxon>Bacillati</taxon>
        <taxon>Bacillota</taxon>
        <taxon>Bacilli</taxon>
        <taxon>Bacillales</taxon>
        <taxon>Paenibacillaceae</taxon>
        <taxon>Cohnella</taxon>
    </lineage>
</organism>
<proteinExistence type="predicted"/>
<keyword evidence="1" id="KW-0732">Signal</keyword>
<dbReference type="InterPro" id="IPR059177">
    <property type="entry name" value="GH29D-like_dom"/>
</dbReference>
<dbReference type="Proteomes" id="UP001161691">
    <property type="component" value="Unassembled WGS sequence"/>
</dbReference>
<gene>
    <name evidence="3" type="ORF">KB449_30975</name>
</gene>
<feature type="domain" description="SLH" evidence="2">
    <location>
        <begin position="2746"/>
        <end position="2809"/>
    </location>
</feature>
<reference evidence="3" key="1">
    <citation type="submission" date="2023-04" db="EMBL/GenBank/DDBJ databases">
        <title>Comparative genomic analysis of Cohnella hashimotonis sp. nov., isolated from the International Space Station.</title>
        <authorList>
            <person name="Venkateswaran K."/>
            <person name="Simpson A."/>
        </authorList>
    </citation>
    <scope>NUCLEOTIDE SEQUENCE</scope>
    <source>
        <strain evidence="3">F6_2S_P_1</strain>
    </source>
</reference>
<name>A0ABT6TSA1_9BACL</name>
<evidence type="ECO:0000256" key="1">
    <source>
        <dbReference type="SAM" id="SignalP"/>
    </source>
</evidence>
<evidence type="ECO:0000313" key="4">
    <source>
        <dbReference type="Proteomes" id="UP001161691"/>
    </source>
</evidence>